<evidence type="ECO:0000313" key="9">
    <source>
        <dbReference type="EMBL" id="MCR6544398.1"/>
    </source>
</evidence>
<sequence length="166" mass="18306">MKNIIVVDAQKCVSCHSCEISCCIAHSQSKNIYQAIFEKPLAKKRVVVEKYGAFSVPLQCRHCEDAPCVQICPTKAMHREAGADAVLINEELCIGCKWCLQACPFGAITLGDGEKAILKCDLCIIRTEQGLQPACVDACPTNALKYLSVDQFTKEKRRGFLVDFFG</sequence>
<accession>A0ABT1Y0L0</accession>
<dbReference type="InterPro" id="IPR017896">
    <property type="entry name" value="4Fe4S_Fe-S-bd"/>
</dbReference>
<evidence type="ECO:0000256" key="1">
    <source>
        <dbReference type="ARBA" id="ARBA00022448"/>
    </source>
</evidence>
<reference evidence="9 10" key="1">
    <citation type="submission" date="2022-08" db="EMBL/GenBank/DDBJ databases">
        <title>Proteogenomics of the novel Dehalobacterium formicoaceticum strain EZ94 highlights a key role of methyltransferases during anaerobic dichloromethane degradation.</title>
        <authorList>
            <person name="Wasmund K."/>
        </authorList>
    </citation>
    <scope>NUCLEOTIDE SEQUENCE [LARGE SCALE GENOMIC DNA]</scope>
    <source>
        <strain evidence="9 10">EZ94</strain>
    </source>
</reference>
<evidence type="ECO:0000256" key="7">
    <source>
        <dbReference type="ARBA" id="ARBA00023014"/>
    </source>
</evidence>
<keyword evidence="1" id="KW-0813">Transport</keyword>
<keyword evidence="5" id="KW-0249">Electron transport</keyword>
<keyword evidence="10" id="KW-1185">Reference proteome</keyword>
<dbReference type="SUPFAM" id="SSF54862">
    <property type="entry name" value="4Fe-4S ferredoxins"/>
    <property type="match status" value="1"/>
</dbReference>
<dbReference type="Proteomes" id="UP001524944">
    <property type="component" value="Unassembled WGS sequence"/>
</dbReference>
<dbReference type="Gene3D" id="3.30.70.20">
    <property type="match status" value="2"/>
</dbReference>
<keyword evidence="4" id="KW-0677">Repeat</keyword>
<evidence type="ECO:0000259" key="8">
    <source>
        <dbReference type="PROSITE" id="PS51379"/>
    </source>
</evidence>
<dbReference type="PANTHER" id="PTHR43177:SF5">
    <property type="entry name" value="ANAEROBIC DIMETHYL SULFOXIDE REDUCTASE CHAIN B-RELATED"/>
    <property type="match status" value="1"/>
</dbReference>
<keyword evidence="3" id="KW-0479">Metal-binding</keyword>
<keyword evidence="6" id="KW-0408">Iron</keyword>
<evidence type="ECO:0000256" key="3">
    <source>
        <dbReference type="ARBA" id="ARBA00022723"/>
    </source>
</evidence>
<dbReference type="RefSeq" id="WP_257912035.1">
    <property type="nucleotide sequence ID" value="NZ_JANPWE010000001.1"/>
</dbReference>
<proteinExistence type="predicted"/>
<evidence type="ECO:0000256" key="6">
    <source>
        <dbReference type="ARBA" id="ARBA00023004"/>
    </source>
</evidence>
<evidence type="ECO:0000256" key="4">
    <source>
        <dbReference type="ARBA" id="ARBA00022737"/>
    </source>
</evidence>
<evidence type="ECO:0000256" key="2">
    <source>
        <dbReference type="ARBA" id="ARBA00022485"/>
    </source>
</evidence>
<feature type="domain" description="4Fe-4S ferredoxin-type" evidence="8">
    <location>
        <begin position="84"/>
        <end position="113"/>
    </location>
</feature>
<keyword evidence="2" id="KW-0004">4Fe-4S</keyword>
<dbReference type="PANTHER" id="PTHR43177">
    <property type="entry name" value="PROTEIN NRFC"/>
    <property type="match status" value="1"/>
</dbReference>
<gene>
    <name evidence="9" type="ORF">NVS47_02530</name>
</gene>
<evidence type="ECO:0000313" key="10">
    <source>
        <dbReference type="Proteomes" id="UP001524944"/>
    </source>
</evidence>
<organism evidence="9 10">
    <name type="scientific">Dehalobacterium formicoaceticum</name>
    <dbReference type="NCBI Taxonomy" id="51515"/>
    <lineage>
        <taxon>Bacteria</taxon>
        <taxon>Bacillati</taxon>
        <taxon>Bacillota</taxon>
        <taxon>Clostridia</taxon>
        <taxon>Eubacteriales</taxon>
        <taxon>Peptococcaceae</taxon>
        <taxon>Dehalobacterium</taxon>
    </lineage>
</organism>
<dbReference type="InterPro" id="IPR050954">
    <property type="entry name" value="ET_IronSulfur_Cluster-Binding"/>
</dbReference>
<dbReference type="InterPro" id="IPR017900">
    <property type="entry name" value="4Fe4S_Fe_S_CS"/>
</dbReference>
<name>A0ABT1Y0L0_9FIRM</name>
<comment type="caution">
    <text evidence="9">The sequence shown here is derived from an EMBL/GenBank/DDBJ whole genome shotgun (WGS) entry which is preliminary data.</text>
</comment>
<feature type="domain" description="4Fe-4S ferredoxin-type" evidence="8">
    <location>
        <begin position="3"/>
        <end position="22"/>
    </location>
</feature>
<dbReference type="PROSITE" id="PS00198">
    <property type="entry name" value="4FE4S_FER_1"/>
    <property type="match status" value="1"/>
</dbReference>
<evidence type="ECO:0000256" key="5">
    <source>
        <dbReference type="ARBA" id="ARBA00022982"/>
    </source>
</evidence>
<dbReference type="EMBL" id="JANPWE010000001">
    <property type="protein sequence ID" value="MCR6544398.1"/>
    <property type="molecule type" value="Genomic_DNA"/>
</dbReference>
<dbReference type="Pfam" id="PF13247">
    <property type="entry name" value="Fer4_11"/>
    <property type="match status" value="1"/>
</dbReference>
<protein>
    <submittedName>
        <fullName evidence="9">4Fe-4S binding protein</fullName>
    </submittedName>
</protein>
<keyword evidence="7" id="KW-0411">Iron-sulfur</keyword>
<dbReference type="PROSITE" id="PS51379">
    <property type="entry name" value="4FE4S_FER_2"/>
    <property type="match status" value="2"/>
</dbReference>